<dbReference type="NCBIfam" id="TIGR01511">
    <property type="entry name" value="ATPase-IB1_Cu"/>
    <property type="match status" value="1"/>
</dbReference>
<dbReference type="Pfam" id="PF00122">
    <property type="entry name" value="E1-E2_ATPase"/>
    <property type="match status" value="1"/>
</dbReference>
<dbReference type="InterPro" id="IPR036163">
    <property type="entry name" value="HMA_dom_sf"/>
</dbReference>
<dbReference type="InterPro" id="IPR017969">
    <property type="entry name" value="Heavy-metal-associated_CS"/>
</dbReference>
<keyword evidence="3 10" id="KW-0812">Transmembrane</keyword>
<feature type="transmembrane region" description="Helical" evidence="10">
    <location>
        <begin position="252"/>
        <end position="271"/>
    </location>
</feature>
<feature type="transmembrane region" description="Helical" evidence="10">
    <location>
        <begin position="776"/>
        <end position="798"/>
    </location>
</feature>
<dbReference type="Proteomes" id="UP001064087">
    <property type="component" value="Chromosome"/>
</dbReference>
<dbReference type="InterPro" id="IPR036412">
    <property type="entry name" value="HAD-like_sf"/>
</dbReference>
<dbReference type="PRINTS" id="PR00120">
    <property type="entry name" value="HATPASE"/>
</dbReference>
<proteinExistence type="inferred from homology"/>
<feature type="domain" description="HMA" evidence="11">
    <location>
        <begin position="65"/>
        <end position="131"/>
    </location>
</feature>
<evidence type="ECO:0000256" key="3">
    <source>
        <dbReference type="ARBA" id="ARBA00022692"/>
    </source>
</evidence>
<sequence>MTIQIDGMSCAGCVGRVENALKTLPGIDLATVNFATRSARIKLGTASPSEVSNALAQAGYPAQQSQAELDVTGLTCASCVGRAEAALHAAPGVLNARVNLATRRAQVTYLAGATSPDDLARTLTEAGYASEPISGETESDSDRNQDEITQSRRAAIIAAVLTLPVFLIEMGGHLIPSLHDVIHHSIGMTTSWALQFVLITLVLLWPGRVFYQKGLPALLRGAPEMNSLVALGTLAAWGYSSVALFAPGVLPAGATAVYFEAAGVIVTLVLVGRWMEARARGQTGAAIQHLIGLQPDTVRVLRDGKPESIPLKSVQVGDVIETRPGERIAVDGEVIEGTSHIDESMITGEPMPVAKGPGQPVIGGTTNTSGVLRIRAAAVGQATMLARIVEMVQEAQGARLPIQAVADRVVGIFVPVVMVIAAITVLIWLLFGPQPTLSHALVAGVAVLIIACPCAMGLATPTSIMVGTGRAAELGVLFRRGEALERLAGASVVAFDKTGTLTEGQPRVVDVTLATGIDRNEVLRLAAAVEAQSEHPLARAIESAAEGLTVPRAIHVQAHAGHGITADVDGHAMIIGNRKMIADHGIDITELDTPASGMASKGQTLVFVSIDGKIAAVIGVSDTVKPTSARAIAALHQAGLHTVMITGDSAAAANVIAQDLGIDDVIAEVLPEGKRDAIRALRADHGPVAFVGDGINDAPALAEADIGIAVGTGTDIAIEAADVVLISGDLGGAVTARHVSERTMLNIRQNLFWAFAYNAALIPVAAGVLYPISGLLLSPMLAAGAMAMSSVFVVSNALRLRGLKAPLRDGEAP</sequence>
<evidence type="ECO:0000256" key="1">
    <source>
        <dbReference type="ARBA" id="ARBA00004127"/>
    </source>
</evidence>
<name>A0ABY6D7S8_9RHOB</name>
<dbReference type="InterPro" id="IPR018303">
    <property type="entry name" value="ATPase_P-typ_P_site"/>
</dbReference>
<evidence type="ECO:0000313" key="13">
    <source>
        <dbReference type="Proteomes" id="UP001064087"/>
    </source>
</evidence>
<dbReference type="PROSITE" id="PS00154">
    <property type="entry name" value="ATPASE_E1_E2"/>
    <property type="match status" value="1"/>
</dbReference>
<evidence type="ECO:0000256" key="2">
    <source>
        <dbReference type="ARBA" id="ARBA00006024"/>
    </source>
</evidence>
<keyword evidence="5 10" id="KW-0547">Nucleotide-binding</keyword>
<organism evidence="12 13">
    <name type="scientific">Roseovarius pelagicus</name>
    <dbReference type="NCBI Taxonomy" id="2980108"/>
    <lineage>
        <taxon>Bacteria</taxon>
        <taxon>Pseudomonadati</taxon>
        <taxon>Pseudomonadota</taxon>
        <taxon>Alphaproteobacteria</taxon>
        <taxon>Rhodobacterales</taxon>
        <taxon>Roseobacteraceae</taxon>
        <taxon>Roseovarius</taxon>
    </lineage>
</organism>
<dbReference type="PROSITE" id="PS50846">
    <property type="entry name" value="HMA_2"/>
    <property type="match status" value="2"/>
</dbReference>
<keyword evidence="7" id="KW-1278">Translocase</keyword>
<dbReference type="RefSeq" id="WP_263047032.1">
    <property type="nucleotide sequence ID" value="NZ_CP106738.1"/>
</dbReference>
<dbReference type="SUPFAM" id="SSF56784">
    <property type="entry name" value="HAD-like"/>
    <property type="match status" value="1"/>
</dbReference>
<evidence type="ECO:0000256" key="8">
    <source>
        <dbReference type="ARBA" id="ARBA00022989"/>
    </source>
</evidence>
<dbReference type="InterPro" id="IPR023298">
    <property type="entry name" value="ATPase_P-typ_TM_dom_sf"/>
</dbReference>
<keyword evidence="8 10" id="KW-1133">Transmembrane helix</keyword>
<evidence type="ECO:0000256" key="5">
    <source>
        <dbReference type="ARBA" id="ARBA00022741"/>
    </source>
</evidence>
<dbReference type="Pfam" id="PF00403">
    <property type="entry name" value="HMA"/>
    <property type="match status" value="2"/>
</dbReference>
<feature type="domain" description="HMA" evidence="11">
    <location>
        <begin position="1"/>
        <end position="63"/>
    </location>
</feature>
<dbReference type="PANTHER" id="PTHR43520:SF8">
    <property type="entry name" value="P-TYPE CU(+) TRANSPORTER"/>
    <property type="match status" value="1"/>
</dbReference>
<evidence type="ECO:0000256" key="10">
    <source>
        <dbReference type="RuleBase" id="RU362081"/>
    </source>
</evidence>
<dbReference type="Gene3D" id="3.40.50.1000">
    <property type="entry name" value="HAD superfamily/HAD-like"/>
    <property type="match status" value="1"/>
</dbReference>
<dbReference type="CDD" id="cd02094">
    <property type="entry name" value="P-type_ATPase_Cu-like"/>
    <property type="match status" value="1"/>
</dbReference>
<reference evidence="12" key="1">
    <citation type="submission" date="2022-10" db="EMBL/GenBank/DDBJ databases">
        <title>Roseovarius pelagicus sp. nov., isolated from Arctic seawater.</title>
        <authorList>
            <person name="Hong Y.W."/>
            <person name="Hwang C.Y."/>
        </authorList>
    </citation>
    <scope>NUCLEOTIDE SEQUENCE</scope>
    <source>
        <strain evidence="12">HL-MP18</strain>
    </source>
</reference>
<comment type="subcellular location">
    <subcellularLocation>
        <location evidence="10">Cell membrane</location>
    </subcellularLocation>
    <subcellularLocation>
        <location evidence="1">Endomembrane system</location>
        <topology evidence="1">Multi-pass membrane protein</topology>
    </subcellularLocation>
</comment>
<dbReference type="SUPFAM" id="SSF81665">
    <property type="entry name" value="Calcium ATPase, transmembrane domain M"/>
    <property type="match status" value="1"/>
</dbReference>
<feature type="transmembrane region" description="Helical" evidence="10">
    <location>
        <begin position="226"/>
        <end position="246"/>
    </location>
</feature>
<accession>A0ABY6D7S8</accession>
<dbReference type="InterPro" id="IPR006121">
    <property type="entry name" value="HMA_dom"/>
</dbReference>
<dbReference type="InterPro" id="IPR059000">
    <property type="entry name" value="ATPase_P-type_domA"/>
</dbReference>
<dbReference type="Gene3D" id="3.30.70.100">
    <property type="match status" value="2"/>
</dbReference>
<dbReference type="Gene3D" id="3.40.1110.10">
    <property type="entry name" value="Calcium-transporting ATPase, cytoplasmic domain N"/>
    <property type="match status" value="1"/>
</dbReference>
<dbReference type="PANTHER" id="PTHR43520">
    <property type="entry name" value="ATP7, ISOFORM B"/>
    <property type="match status" value="1"/>
</dbReference>
<keyword evidence="10" id="KW-1003">Cell membrane</keyword>
<dbReference type="SUPFAM" id="SSF81653">
    <property type="entry name" value="Calcium ATPase, transduction domain A"/>
    <property type="match status" value="1"/>
</dbReference>
<keyword evidence="13" id="KW-1185">Reference proteome</keyword>
<evidence type="ECO:0000259" key="11">
    <source>
        <dbReference type="PROSITE" id="PS50846"/>
    </source>
</evidence>
<dbReference type="InterPro" id="IPR027256">
    <property type="entry name" value="P-typ_ATPase_IB"/>
</dbReference>
<keyword evidence="6 10" id="KW-0067">ATP-binding</keyword>
<dbReference type="InterPro" id="IPR008250">
    <property type="entry name" value="ATPase_P-typ_transduc_dom_A_sf"/>
</dbReference>
<feature type="transmembrane region" description="Helical" evidence="10">
    <location>
        <begin position="751"/>
        <end position="770"/>
    </location>
</feature>
<evidence type="ECO:0000256" key="7">
    <source>
        <dbReference type="ARBA" id="ARBA00022967"/>
    </source>
</evidence>
<feature type="transmembrane region" description="Helical" evidence="10">
    <location>
        <begin position="437"/>
        <end position="460"/>
    </location>
</feature>
<keyword evidence="4 10" id="KW-0479">Metal-binding</keyword>
<comment type="similarity">
    <text evidence="2 10">Belongs to the cation transport ATPase (P-type) (TC 3.A.3) family. Type IB subfamily.</text>
</comment>
<dbReference type="PRINTS" id="PR00119">
    <property type="entry name" value="CATATPASE"/>
</dbReference>
<dbReference type="SUPFAM" id="SSF55008">
    <property type="entry name" value="HMA, heavy metal-associated domain"/>
    <property type="match status" value="2"/>
</dbReference>
<dbReference type="InterPro" id="IPR001757">
    <property type="entry name" value="P_typ_ATPase"/>
</dbReference>
<evidence type="ECO:0000256" key="9">
    <source>
        <dbReference type="ARBA" id="ARBA00023136"/>
    </source>
</evidence>
<protein>
    <submittedName>
        <fullName evidence="12">Heavy metal translocating P-type ATPase</fullName>
    </submittedName>
</protein>
<evidence type="ECO:0000256" key="4">
    <source>
        <dbReference type="ARBA" id="ARBA00022723"/>
    </source>
</evidence>
<dbReference type="Gene3D" id="2.70.150.10">
    <property type="entry name" value="Calcium-transporting ATPase, cytoplasmic transduction domain A"/>
    <property type="match status" value="1"/>
</dbReference>
<feature type="transmembrane region" description="Helical" evidence="10">
    <location>
        <begin position="154"/>
        <end position="175"/>
    </location>
</feature>
<dbReference type="InterPro" id="IPR023299">
    <property type="entry name" value="ATPase_P-typ_cyto_dom_N"/>
</dbReference>
<dbReference type="CDD" id="cd00371">
    <property type="entry name" value="HMA"/>
    <property type="match status" value="2"/>
</dbReference>
<dbReference type="EMBL" id="CP106738">
    <property type="protein sequence ID" value="UXX81969.1"/>
    <property type="molecule type" value="Genomic_DNA"/>
</dbReference>
<feature type="transmembrane region" description="Helical" evidence="10">
    <location>
        <begin position="409"/>
        <end position="431"/>
    </location>
</feature>
<dbReference type="Pfam" id="PF00702">
    <property type="entry name" value="Hydrolase"/>
    <property type="match status" value="1"/>
</dbReference>
<dbReference type="SFLD" id="SFLDG00002">
    <property type="entry name" value="C1.7:_P-type_atpase_like"/>
    <property type="match status" value="1"/>
</dbReference>
<evidence type="ECO:0000313" key="12">
    <source>
        <dbReference type="EMBL" id="UXX81969.1"/>
    </source>
</evidence>
<evidence type="ECO:0000256" key="6">
    <source>
        <dbReference type="ARBA" id="ARBA00022840"/>
    </source>
</evidence>
<dbReference type="NCBIfam" id="TIGR01525">
    <property type="entry name" value="ATPase-IB_hvy"/>
    <property type="match status" value="1"/>
</dbReference>
<gene>
    <name evidence="12" type="ORF">N7U68_12660</name>
</gene>
<dbReference type="InterPro" id="IPR023214">
    <property type="entry name" value="HAD_sf"/>
</dbReference>
<dbReference type="InterPro" id="IPR044492">
    <property type="entry name" value="P_typ_ATPase_HD_dom"/>
</dbReference>
<feature type="transmembrane region" description="Helical" evidence="10">
    <location>
        <begin position="181"/>
        <end position="205"/>
    </location>
</feature>
<keyword evidence="9 10" id="KW-0472">Membrane</keyword>
<dbReference type="PROSITE" id="PS01047">
    <property type="entry name" value="HMA_1"/>
    <property type="match status" value="1"/>
</dbReference>
<dbReference type="SFLD" id="SFLDS00003">
    <property type="entry name" value="Haloacid_Dehalogenase"/>
    <property type="match status" value="1"/>
</dbReference>
<dbReference type="SFLD" id="SFLDF00027">
    <property type="entry name" value="p-type_atpase"/>
    <property type="match status" value="1"/>
</dbReference>
<dbReference type="NCBIfam" id="TIGR01494">
    <property type="entry name" value="ATPase_P-type"/>
    <property type="match status" value="1"/>
</dbReference>